<feature type="transmembrane region" description="Helical" evidence="2">
    <location>
        <begin position="507"/>
        <end position="528"/>
    </location>
</feature>
<dbReference type="Proteomes" id="UP000026962">
    <property type="component" value="Chromosome 5"/>
</dbReference>
<dbReference type="Gene3D" id="3.10.310.50">
    <property type="match status" value="1"/>
</dbReference>
<evidence type="ECO:0000313" key="5">
    <source>
        <dbReference type="Proteomes" id="UP000026962"/>
    </source>
</evidence>
<reference evidence="4" key="2">
    <citation type="submission" date="2018-05" db="EMBL/GenBank/DDBJ databases">
        <title>OpunRS2 (Oryza punctata Reference Sequence Version 2).</title>
        <authorList>
            <person name="Zhang J."/>
            <person name="Kudrna D."/>
            <person name="Lee S."/>
            <person name="Talag J."/>
            <person name="Welchert J."/>
            <person name="Wing R.A."/>
        </authorList>
    </citation>
    <scope>NUCLEOTIDE SEQUENCE [LARGE SCALE GENOMIC DNA]</scope>
</reference>
<dbReference type="EnsemblPlants" id="OPUNC05G13880.2">
    <property type="protein sequence ID" value="OPUNC05G13880.2"/>
    <property type="gene ID" value="OPUNC05G13880"/>
</dbReference>
<evidence type="ECO:0000313" key="4">
    <source>
        <dbReference type="EnsemblPlants" id="OPUNC05G13880.2"/>
    </source>
</evidence>
<feature type="compositionally biased region" description="Polar residues" evidence="1">
    <location>
        <begin position="206"/>
        <end position="222"/>
    </location>
</feature>
<feature type="compositionally biased region" description="Basic and acidic residues" evidence="1">
    <location>
        <begin position="486"/>
        <end position="499"/>
    </location>
</feature>
<keyword evidence="2" id="KW-0812">Transmembrane</keyword>
<dbReference type="Pfam" id="PF04536">
    <property type="entry name" value="TPM_phosphatase"/>
    <property type="match status" value="1"/>
</dbReference>
<dbReference type="HOGENOM" id="CLU_530402_0_0_1"/>
<keyword evidence="5" id="KW-1185">Reference proteome</keyword>
<protein>
    <recommendedName>
        <fullName evidence="3">TPM domain-containing protein</fullName>
    </recommendedName>
</protein>
<organism evidence="4">
    <name type="scientific">Oryza punctata</name>
    <name type="common">Red rice</name>
    <dbReference type="NCBI Taxonomy" id="4537"/>
    <lineage>
        <taxon>Eukaryota</taxon>
        <taxon>Viridiplantae</taxon>
        <taxon>Streptophyta</taxon>
        <taxon>Embryophyta</taxon>
        <taxon>Tracheophyta</taxon>
        <taxon>Spermatophyta</taxon>
        <taxon>Magnoliopsida</taxon>
        <taxon>Liliopsida</taxon>
        <taxon>Poales</taxon>
        <taxon>Poaceae</taxon>
        <taxon>BOP clade</taxon>
        <taxon>Oryzoideae</taxon>
        <taxon>Oryzeae</taxon>
        <taxon>Oryzinae</taxon>
        <taxon>Oryza</taxon>
    </lineage>
</organism>
<dbReference type="AlphaFoldDB" id="A0A0E0L2B2"/>
<accession>A0A0E0L2B2</accession>
<dbReference type="InterPro" id="IPR021467">
    <property type="entry name" value="DUF3119"/>
</dbReference>
<proteinExistence type="predicted"/>
<feature type="region of interest" description="Disordered" evidence="1">
    <location>
        <begin position="206"/>
        <end position="233"/>
    </location>
</feature>
<dbReference type="PANTHER" id="PTHR30373">
    <property type="entry name" value="UPF0603 PROTEIN YGCG"/>
    <property type="match status" value="1"/>
</dbReference>
<dbReference type="eggNOG" id="ENOG502QQ6F">
    <property type="taxonomic scope" value="Eukaryota"/>
</dbReference>
<evidence type="ECO:0000256" key="1">
    <source>
        <dbReference type="SAM" id="MobiDB-lite"/>
    </source>
</evidence>
<reference evidence="4" key="1">
    <citation type="submission" date="2015-04" db="UniProtKB">
        <authorList>
            <consortium name="EnsemblPlants"/>
        </authorList>
    </citation>
    <scope>IDENTIFICATION</scope>
</reference>
<evidence type="ECO:0000256" key="2">
    <source>
        <dbReference type="SAM" id="Phobius"/>
    </source>
</evidence>
<feature type="domain" description="TPM" evidence="3">
    <location>
        <begin position="348"/>
        <end position="472"/>
    </location>
</feature>
<sequence>MMSTLSLSSPLFLAAPPKVQGVISCQAALASPSWNSVRVHGGRQLRRATIVNVLGRKSKTRESIVPDPDYRLPIVILGIAGAFAYADNLLAAAPVGLLGCLLLLQTTRVRFVFDDEALEVKVGDQLEESGENVFVGGKNRWKTADNFMMLWWSVLDLRKLAVLNSECLPQGGHELGSMDCYGDQTWLSTLAPRLIRLRNPIHPITIQPTPLQPNFQDTNSRNSSDHKLSSAPLLPGEAAAGTAAMETLLSPSTLLTPLRGSTKKPASPAASSSPRSVVSCALRRQQQPPQAVAAWRGDGGVGSWTSFLQHGLAAAALSLAISMAPAPAPAVASEFDVLNGGPPEDTYVVDDAGVLSRVTKSDVKRLIRDLESRKNIRINFITVRKLTSKADAFEYADQLLEKWYPTVEEGNNKGIVVLVTSQKEGAITGGPAFVQAVGDEILDSTVSENLPVLATDEKYNEAIYTTAKRLAAAIDGLPDPGGPSFKDNKRESNFKTKEETEEKRGQFTLVVGGLLVIAFVVPMAQYYAYISKK</sequence>
<dbReference type="STRING" id="4537.A0A0E0L2B2"/>
<keyword evidence="2" id="KW-1133">Transmembrane helix</keyword>
<feature type="region of interest" description="Disordered" evidence="1">
    <location>
        <begin position="255"/>
        <end position="278"/>
    </location>
</feature>
<dbReference type="Gramene" id="OPUNC05G13880.2">
    <property type="protein sequence ID" value="OPUNC05G13880.2"/>
    <property type="gene ID" value="OPUNC05G13880"/>
</dbReference>
<evidence type="ECO:0000259" key="3">
    <source>
        <dbReference type="Pfam" id="PF04536"/>
    </source>
</evidence>
<dbReference type="InterPro" id="IPR007621">
    <property type="entry name" value="TPM_dom"/>
</dbReference>
<dbReference type="Pfam" id="PF11317">
    <property type="entry name" value="DUF3119"/>
    <property type="match status" value="1"/>
</dbReference>
<feature type="compositionally biased region" description="Low complexity" evidence="1">
    <location>
        <begin position="265"/>
        <end position="278"/>
    </location>
</feature>
<dbReference type="PANTHER" id="PTHR30373:SF2">
    <property type="entry name" value="UPF0603 PROTEIN YGCG"/>
    <property type="match status" value="1"/>
</dbReference>
<name>A0A0E0L2B2_ORYPU</name>
<keyword evidence="2" id="KW-0472">Membrane</keyword>
<feature type="region of interest" description="Disordered" evidence="1">
    <location>
        <begin position="478"/>
        <end position="499"/>
    </location>
</feature>